<dbReference type="NCBIfam" id="TIGR01783">
    <property type="entry name" value="TonB-siderophor"/>
    <property type="match status" value="1"/>
</dbReference>
<dbReference type="InterPro" id="IPR037066">
    <property type="entry name" value="Plug_dom_sf"/>
</dbReference>
<dbReference type="AlphaFoldDB" id="A0A839IUZ1"/>
<dbReference type="GO" id="GO:0015891">
    <property type="term" value="P:siderophore transport"/>
    <property type="evidence" value="ECO:0007669"/>
    <property type="project" value="InterPro"/>
</dbReference>
<proteinExistence type="inferred from homology"/>
<dbReference type="Gene3D" id="2.40.170.20">
    <property type="entry name" value="TonB-dependent receptor, beta-barrel domain"/>
    <property type="match status" value="1"/>
</dbReference>
<protein>
    <submittedName>
        <fullName evidence="19">TonB-dependent siderophore receptor</fullName>
    </submittedName>
</protein>
<feature type="signal peptide" evidence="16">
    <location>
        <begin position="1"/>
        <end position="38"/>
    </location>
</feature>
<sequence>MRFTPQKDQQICRSTQLFLLHPLTLSVACILGSQAAIAQQTELEKITVTEQQSAYSENKSALKMPLSWKETPQSVSVVTEQELEERGVLQLSDAVKHVPGIALTLGEGSRDQFTIRGFEAMYDIYRDGLRDAGGNQGFRSMANIERIEVIKGAAGALYGRGSAGGLVNLVTKKADGQSVRDLTFSAGSFNHTGIEADLGDQLSQNINGRINLEYKQQDSFVDHIDGNTLFIAPSLRWQASADHTIDLNMEYLDQDQKPYRGIPSVDGQPIDTPRSQFYGSQSDRQNNKTLHGALSVESRISDQMTLTNRLHYSTIDITQSGTRIQSTDVYQAERFIRTFHYDPQEDYGLQSELTGQHDAHKWLLGAEAATMKRTFAMGNLTLATTSLDNPDTRAQINPVIDPATSSDNEVQSQSVYMQDIYQLTPDIQLVGGVRYDSIETTRIAGGSKTSFKQSEFSPRLAAVYQATDDLSLYTTWGRSYQVPWAGIYTSPTKQALQESDLTEAGFKLALMDNRLQLNSAIFRIDKDTPSTSAEGIVTSVDEQRHQGIEAELRGIITPQWQITAGVSYLDAENKATGLRPNDVPEKTASFWSSYSPDIHWTFGGGARYVSDRTVSNEAATLPAYTVVDLMAAYQTGPHRIQLNLNNVLDETWHIGATGGGTGKNNIGYGAPANAMLTYSVSL</sequence>
<dbReference type="GO" id="GO:0015344">
    <property type="term" value="F:siderophore uptake transmembrane transporter activity"/>
    <property type="evidence" value="ECO:0007669"/>
    <property type="project" value="TreeGrafter"/>
</dbReference>
<evidence type="ECO:0000256" key="15">
    <source>
        <dbReference type="RuleBase" id="RU003357"/>
    </source>
</evidence>
<reference evidence="19 20" key="1">
    <citation type="submission" date="2020-08" db="EMBL/GenBank/DDBJ databases">
        <title>Oceanospirillum sp. nov. isolated from marine sediment.</title>
        <authorList>
            <person name="Ji X."/>
        </authorList>
    </citation>
    <scope>NUCLEOTIDE SEQUENCE [LARGE SCALE GENOMIC DNA]</scope>
    <source>
        <strain evidence="19 20">D5</strain>
    </source>
</reference>
<dbReference type="EMBL" id="JACJFM010000029">
    <property type="protein sequence ID" value="MBB1488480.1"/>
    <property type="molecule type" value="Genomic_DNA"/>
</dbReference>
<evidence type="ECO:0000259" key="17">
    <source>
        <dbReference type="Pfam" id="PF00593"/>
    </source>
</evidence>
<evidence type="ECO:0000256" key="10">
    <source>
        <dbReference type="ARBA" id="ARBA00023077"/>
    </source>
</evidence>
<dbReference type="SUPFAM" id="SSF56935">
    <property type="entry name" value="Porins"/>
    <property type="match status" value="1"/>
</dbReference>
<evidence type="ECO:0000256" key="16">
    <source>
        <dbReference type="SAM" id="SignalP"/>
    </source>
</evidence>
<keyword evidence="11 14" id="KW-0472">Membrane</keyword>
<evidence type="ECO:0000256" key="4">
    <source>
        <dbReference type="ARBA" id="ARBA00022452"/>
    </source>
</evidence>
<evidence type="ECO:0000256" key="11">
    <source>
        <dbReference type="ARBA" id="ARBA00023136"/>
    </source>
</evidence>
<dbReference type="PANTHER" id="PTHR32552">
    <property type="entry name" value="FERRICHROME IRON RECEPTOR-RELATED"/>
    <property type="match status" value="1"/>
</dbReference>
<evidence type="ECO:0000259" key="18">
    <source>
        <dbReference type="Pfam" id="PF07715"/>
    </source>
</evidence>
<dbReference type="RefSeq" id="WP_182810251.1">
    <property type="nucleotide sequence ID" value="NZ_JACJFM010000029.1"/>
</dbReference>
<evidence type="ECO:0000256" key="2">
    <source>
        <dbReference type="ARBA" id="ARBA00009810"/>
    </source>
</evidence>
<dbReference type="FunFam" id="2.170.130.10:FF:000001">
    <property type="entry name" value="Catecholate siderophore TonB-dependent receptor"/>
    <property type="match status" value="1"/>
</dbReference>
<dbReference type="InterPro" id="IPR000531">
    <property type="entry name" value="Beta-barrel_TonB"/>
</dbReference>
<evidence type="ECO:0000313" key="19">
    <source>
        <dbReference type="EMBL" id="MBB1488480.1"/>
    </source>
</evidence>
<keyword evidence="13 14" id="KW-0998">Cell outer membrane</keyword>
<keyword evidence="5" id="KW-0410">Iron transport</keyword>
<evidence type="ECO:0000256" key="14">
    <source>
        <dbReference type="PROSITE-ProRule" id="PRU01360"/>
    </source>
</evidence>
<evidence type="ECO:0000256" key="12">
    <source>
        <dbReference type="ARBA" id="ARBA00023170"/>
    </source>
</evidence>
<dbReference type="Pfam" id="PF07715">
    <property type="entry name" value="Plug"/>
    <property type="match status" value="1"/>
</dbReference>
<dbReference type="GO" id="GO:0038023">
    <property type="term" value="F:signaling receptor activity"/>
    <property type="evidence" value="ECO:0007669"/>
    <property type="project" value="InterPro"/>
</dbReference>
<name>A0A839IUZ1_9GAMM</name>
<dbReference type="GO" id="GO:0009279">
    <property type="term" value="C:cell outer membrane"/>
    <property type="evidence" value="ECO:0007669"/>
    <property type="project" value="UniProtKB-SubCell"/>
</dbReference>
<dbReference type="InterPro" id="IPR012910">
    <property type="entry name" value="Plug_dom"/>
</dbReference>
<evidence type="ECO:0000256" key="8">
    <source>
        <dbReference type="ARBA" id="ARBA00023004"/>
    </source>
</evidence>
<dbReference type="InterPro" id="IPR039426">
    <property type="entry name" value="TonB-dep_rcpt-like"/>
</dbReference>
<feature type="domain" description="TonB-dependent receptor plug" evidence="18">
    <location>
        <begin position="69"/>
        <end position="165"/>
    </location>
</feature>
<organism evidence="19 20">
    <name type="scientific">Oceanospirillum sediminis</name>
    <dbReference type="NCBI Taxonomy" id="2760088"/>
    <lineage>
        <taxon>Bacteria</taxon>
        <taxon>Pseudomonadati</taxon>
        <taxon>Pseudomonadota</taxon>
        <taxon>Gammaproteobacteria</taxon>
        <taxon>Oceanospirillales</taxon>
        <taxon>Oceanospirillaceae</taxon>
        <taxon>Oceanospirillum</taxon>
    </lineage>
</organism>
<gene>
    <name evidence="19" type="ORF">H4O21_17900</name>
</gene>
<dbReference type="Pfam" id="PF00593">
    <property type="entry name" value="TonB_dep_Rec_b-barrel"/>
    <property type="match status" value="1"/>
</dbReference>
<evidence type="ECO:0000256" key="5">
    <source>
        <dbReference type="ARBA" id="ARBA00022496"/>
    </source>
</evidence>
<keyword evidence="8" id="KW-0408">Iron</keyword>
<comment type="similarity">
    <text evidence="2 14 15">Belongs to the TonB-dependent receptor family.</text>
</comment>
<dbReference type="InterPro" id="IPR036942">
    <property type="entry name" value="Beta-barrel_TonB_sf"/>
</dbReference>
<dbReference type="CDD" id="cd01347">
    <property type="entry name" value="ligand_gated_channel"/>
    <property type="match status" value="1"/>
</dbReference>
<keyword evidence="9" id="KW-0406">Ion transport</keyword>
<keyword evidence="10 15" id="KW-0798">TonB box</keyword>
<evidence type="ECO:0000256" key="9">
    <source>
        <dbReference type="ARBA" id="ARBA00023065"/>
    </source>
</evidence>
<dbReference type="Gene3D" id="2.170.130.10">
    <property type="entry name" value="TonB-dependent receptor, plug domain"/>
    <property type="match status" value="1"/>
</dbReference>
<keyword evidence="20" id="KW-1185">Reference proteome</keyword>
<dbReference type="PROSITE" id="PS52016">
    <property type="entry name" value="TONB_DEPENDENT_REC_3"/>
    <property type="match status" value="1"/>
</dbReference>
<dbReference type="PROSITE" id="PS51257">
    <property type="entry name" value="PROKAR_LIPOPROTEIN"/>
    <property type="match status" value="1"/>
</dbReference>
<evidence type="ECO:0000256" key="7">
    <source>
        <dbReference type="ARBA" id="ARBA00022729"/>
    </source>
</evidence>
<keyword evidence="3 14" id="KW-0813">Transport</keyword>
<accession>A0A839IUZ1</accession>
<keyword evidence="12 19" id="KW-0675">Receptor</keyword>
<evidence type="ECO:0000256" key="1">
    <source>
        <dbReference type="ARBA" id="ARBA00004571"/>
    </source>
</evidence>
<evidence type="ECO:0000256" key="3">
    <source>
        <dbReference type="ARBA" id="ARBA00022448"/>
    </source>
</evidence>
<dbReference type="Proteomes" id="UP000565262">
    <property type="component" value="Unassembled WGS sequence"/>
</dbReference>
<keyword evidence="4 14" id="KW-1134">Transmembrane beta strand</keyword>
<evidence type="ECO:0000256" key="13">
    <source>
        <dbReference type="ARBA" id="ARBA00023237"/>
    </source>
</evidence>
<comment type="subcellular location">
    <subcellularLocation>
        <location evidence="1 14">Cell outer membrane</location>
        <topology evidence="1 14">Multi-pass membrane protein</topology>
    </subcellularLocation>
</comment>
<evidence type="ECO:0000313" key="20">
    <source>
        <dbReference type="Proteomes" id="UP000565262"/>
    </source>
</evidence>
<keyword evidence="7 16" id="KW-0732">Signal</keyword>
<dbReference type="PANTHER" id="PTHR32552:SF68">
    <property type="entry name" value="FERRICHROME OUTER MEMBRANE TRANSPORTER_PHAGE RECEPTOR"/>
    <property type="match status" value="1"/>
</dbReference>
<feature type="domain" description="TonB-dependent receptor-like beta-barrel" evidence="17">
    <location>
        <begin position="237"/>
        <end position="647"/>
    </location>
</feature>
<keyword evidence="6 14" id="KW-0812">Transmembrane</keyword>
<feature type="chain" id="PRO_5032270036" evidence="16">
    <location>
        <begin position="39"/>
        <end position="682"/>
    </location>
</feature>
<evidence type="ECO:0000256" key="6">
    <source>
        <dbReference type="ARBA" id="ARBA00022692"/>
    </source>
</evidence>
<comment type="caution">
    <text evidence="19">The sequence shown here is derived from an EMBL/GenBank/DDBJ whole genome shotgun (WGS) entry which is preliminary data.</text>
</comment>
<dbReference type="InterPro" id="IPR010105">
    <property type="entry name" value="TonB_sidphr_rcpt"/>
</dbReference>